<protein>
    <submittedName>
        <fullName evidence="3">Uncharacterized protein</fullName>
    </submittedName>
</protein>
<name>A0A0E0MLE2_ORYPU</name>
<keyword evidence="2" id="KW-0040">ANK repeat</keyword>
<dbReference type="GO" id="GO:0005886">
    <property type="term" value="C:plasma membrane"/>
    <property type="evidence" value="ECO:0007669"/>
    <property type="project" value="TreeGrafter"/>
</dbReference>
<reference evidence="3" key="1">
    <citation type="submission" date="2015-04" db="UniProtKB">
        <authorList>
            <consortium name="EnsemblPlants"/>
        </authorList>
    </citation>
    <scope>IDENTIFICATION</scope>
</reference>
<organism evidence="3">
    <name type="scientific">Oryza punctata</name>
    <name type="common">Red rice</name>
    <dbReference type="NCBI Taxonomy" id="4537"/>
    <lineage>
        <taxon>Eukaryota</taxon>
        <taxon>Viridiplantae</taxon>
        <taxon>Streptophyta</taxon>
        <taxon>Embryophyta</taxon>
        <taxon>Tracheophyta</taxon>
        <taxon>Spermatophyta</taxon>
        <taxon>Magnoliopsida</taxon>
        <taxon>Liliopsida</taxon>
        <taxon>Poales</taxon>
        <taxon>Poaceae</taxon>
        <taxon>BOP clade</taxon>
        <taxon>Oryzoideae</taxon>
        <taxon>Oryzeae</taxon>
        <taxon>Oryzinae</taxon>
        <taxon>Oryza</taxon>
    </lineage>
</organism>
<evidence type="ECO:0000256" key="1">
    <source>
        <dbReference type="ARBA" id="ARBA00022737"/>
    </source>
</evidence>
<dbReference type="OMA" id="PRCTWRS"/>
<evidence type="ECO:0000313" key="3">
    <source>
        <dbReference type="EnsemblPlants" id="OPUNC12G07950.1"/>
    </source>
</evidence>
<dbReference type="SUPFAM" id="SSF48403">
    <property type="entry name" value="Ankyrin repeat"/>
    <property type="match status" value="1"/>
</dbReference>
<dbReference type="PANTHER" id="PTHR24186:SF50">
    <property type="entry name" value="ANKYRIN REPEAT-CONTAINING PROTEIN ITN1-LIKE ISOFORM X1"/>
    <property type="match status" value="1"/>
</dbReference>
<sequence>MDEDPDLALFPVQGTSPLYLPISLQNGIIAEILHQQSNGNISYSGPHGQNTLHDHQLFLLVMTEQVLKWNNKEGDKNGSTPVHFAASLLQPKYQTSENNLITVGDAHTGVDPFYQSDKNGMFPIHVAASVGVQFTVAFLLNKFPESAGLRDANGRTFLHVAVEKKKFCVVRFACRTPS</sequence>
<dbReference type="eggNOG" id="KOG0504">
    <property type="taxonomic scope" value="Eukaryota"/>
</dbReference>
<evidence type="ECO:0000256" key="2">
    <source>
        <dbReference type="ARBA" id="ARBA00023043"/>
    </source>
</evidence>
<evidence type="ECO:0000313" key="4">
    <source>
        <dbReference type="Proteomes" id="UP000026962"/>
    </source>
</evidence>
<dbReference type="AlphaFoldDB" id="A0A0E0MLE2"/>
<dbReference type="STRING" id="4537.A0A0E0MLE2"/>
<dbReference type="Pfam" id="PF12796">
    <property type="entry name" value="Ank_2"/>
    <property type="match status" value="1"/>
</dbReference>
<accession>A0A0E0MLE2</accession>
<reference evidence="3" key="2">
    <citation type="submission" date="2018-05" db="EMBL/GenBank/DDBJ databases">
        <title>OpunRS2 (Oryza punctata Reference Sequence Version 2).</title>
        <authorList>
            <person name="Zhang J."/>
            <person name="Kudrna D."/>
            <person name="Lee S."/>
            <person name="Talag J."/>
            <person name="Welchert J."/>
            <person name="Wing R.A."/>
        </authorList>
    </citation>
    <scope>NUCLEOTIDE SEQUENCE [LARGE SCALE GENOMIC DNA]</scope>
</reference>
<dbReference type="InterPro" id="IPR002110">
    <property type="entry name" value="Ankyrin_rpt"/>
</dbReference>
<keyword evidence="1" id="KW-0677">Repeat</keyword>
<dbReference type="Gene3D" id="1.25.40.20">
    <property type="entry name" value="Ankyrin repeat-containing domain"/>
    <property type="match status" value="1"/>
</dbReference>
<dbReference type="PANTHER" id="PTHR24186">
    <property type="entry name" value="PROTEIN PHOSPHATASE 1 REGULATORY SUBUNIT"/>
    <property type="match status" value="1"/>
</dbReference>
<dbReference type="Gramene" id="OPUNC12G07950.1">
    <property type="protein sequence ID" value="OPUNC12G07950.1"/>
    <property type="gene ID" value="OPUNC12G07950"/>
</dbReference>
<dbReference type="EnsemblPlants" id="OPUNC12G07950.1">
    <property type="protein sequence ID" value="OPUNC12G07950.1"/>
    <property type="gene ID" value="OPUNC12G07950"/>
</dbReference>
<proteinExistence type="predicted"/>
<keyword evidence="4" id="KW-1185">Reference proteome</keyword>
<dbReference type="HOGENOM" id="CLU_1512938_0_0_1"/>
<dbReference type="Proteomes" id="UP000026962">
    <property type="component" value="Chromosome 12"/>
</dbReference>
<dbReference type="InterPro" id="IPR036770">
    <property type="entry name" value="Ankyrin_rpt-contain_sf"/>
</dbReference>